<accession>A0A9P7DVQ8</accession>
<dbReference type="RefSeq" id="XP_041186750.1">
    <property type="nucleotide sequence ID" value="XM_041333601.1"/>
</dbReference>
<feature type="compositionally biased region" description="Low complexity" evidence="1">
    <location>
        <begin position="32"/>
        <end position="44"/>
    </location>
</feature>
<name>A0A9P7DVQ8_9AGAM</name>
<evidence type="ECO:0000256" key="1">
    <source>
        <dbReference type="SAM" id="MobiDB-lite"/>
    </source>
</evidence>
<gene>
    <name evidence="2" type="ORF">BJ212DRAFT_1304407</name>
</gene>
<reference evidence="2" key="1">
    <citation type="journal article" date="2020" name="New Phytol.">
        <title>Comparative genomics reveals dynamic genome evolution in host specialist ectomycorrhizal fungi.</title>
        <authorList>
            <person name="Lofgren L.A."/>
            <person name="Nguyen N.H."/>
            <person name="Vilgalys R."/>
            <person name="Ruytinx J."/>
            <person name="Liao H.L."/>
            <person name="Branco S."/>
            <person name="Kuo A."/>
            <person name="LaButti K."/>
            <person name="Lipzen A."/>
            <person name="Andreopoulos W."/>
            <person name="Pangilinan J."/>
            <person name="Riley R."/>
            <person name="Hundley H."/>
            <person name="Na H."/>
            <person name="Barry K."/>
            <person name="Grigoriev I.V."/>
            <person name="Stajich J.E."/>
            <person name="Kennedy P.G."/>
        </authorList>
    </citation>
    <scope>NUCLEOTIDE SEQUENCE</scope>
    <source>
        <strain evidence="2">MN1</strain>
    </source>
</reference>
<feature type="region of interest" description="Disordered" evidence="1">
    <location>
        <begin position="194"/>
        <end position="273"/>
    </location>
</feature>
<dbReference type="AlphaFoldDB" id="A0A9P7DVQ8"/>
<comment type="caution">
    <text evidence="2">The sequence shown here is derived from an EMBL/GenBank/DDBJ whole genome shotgun (WGS) entry which is preliminary data.</text>
</comment>
<feature type="compositionally biased region" description="Polar residues" evidence="1">
    <location>
        <begin position="45"/>
        <end position="64"/>
    </location>
</feature>
<sequence length="273" mass="31280">MISTGTIPLEGHRVPGVTEYQGIDNNDLHWNRSTGGSQSTRGSTKQLNRGNYSDKNAKIKQNQAKSERGFDPGHKDKDKEYDSQDYDSKKSRKQAKDKDKDHDGQDYDSKGTFVMASQKSTIWAFLNMSKMPRTGGGWIWAFLNMSKMRRTGEVMASQKSTIWAFLNMSKMPRTGGGWIWAFLNMSKMRRTGEQFNRGNYSDKNAKIKQSQAKSERGFDPGHKDKDKEYDSQDYDSKKSRKQAKDKDKDHDGQDYDTISKSRIRNAIVKTTIR</sequence>
<dbReference type="Proteomes" id="UP000807769">
    <property type="component" value="Unassembled WGS sequence"/>
</dbReference>
<evidence type="ECO:0000313" key="3">
    <source>
        <dbReference type="Proteomes" id="UP000807769"/>
    </source>
</evidence>
<feature type="compositionally biased region" description="Polar residues" evidence="1">
    <location>
        <begin position="194"/>
        <end position="212"/>
    </location>
</feature>
<keyword evidence="3" id="KW-1185">Reference proteome</keyword>
<protein>
    <submittedName>
        <fullName evidence="2">Uncharacterized protein</fullName>
    </submittedName>
</protein>
<feature type="compositionally biased region" description="Basic and acidic residues" evidence="1">
    <location>
        <begin position="213"/>
        <end position="259"/>
    </location>
</feature>
<dbReference type="EMBL" id="JABBWG010000062">
    <property type="protein sequence ID" value="KAG1804104.1"/>
    <property type="molecule type" value="Genomic_DNA"/>
</dbReference>
<feature type="region of interest" description="Disordered" evidence="1">
    <location>
        <begin position="18"/>
        <end position="111"/>
    </location>
</feature>
<dbReference type="GeneID" id="64627618"/>
<feature type="compositionally biased region" description="Basic and acidic residues" evidence="1">
    <location>
        <begin position="65"/>
        <end position="109"/>
    </location>
</feature>
<evidence type="ECO:0000313" key="2">
    <source>
        <dbReference type="EMBL" id="KAG1804104.1"/>
    </source>
</evidence>
<proteinExistence type="predicted"/>
<organism evidence="2 3">
    <name type="scientific">Suillus subaureus</name>
    <dbReference type="NCBI Taxonomy" id="48587"/>
    <lineage>
        <taxon>Eukaryota</taxon>
        <taxon>Fungi</taxon>
        <taxon>Dikarya</taxon>
        <taxon>Basidiomycota</taxon>
        <taxon>Agaricomycotina</taxon>
        <taxon>Agaricomycetes</taxon>
        <taxon>Agaricomycetidae</taxon>
        <taxon>Boletales</taxon>
        <taxon>Suillineae</taxon>
        <taxon>Suillaceae</taxon>
        <taxon>Suillus</taxon>
    </lineage>
</organism>